<gene>
    <name evidence="1" type="ORF">XBKQ1_2630036</name>
</gene>
<sequence length="43" mass="5058">MKLINKKLIITGYSHSEHFYSLNIKPEIISCVLIKLHWQSFLA</sequence>
<protein>
    <submittedName>
        <fullName evidence="1">Uncharacterized protein</fullName>
    </submittedName>
</protein>
<dbReference type="Proteomes" id="UP000028500">
    <property type="component" value="Unassembled WGS sequence"/>
</dbReference>
<dbReference type="AlphaFoldDB" id="A0A077PH78"/>
<name>A0A077PH78_XENBV</name>
<dbReference type="HOGENOM" id="CLU_3241535_0_0_6"/>
<organism evidence="1 2">
    <name type="scientific">Xenorhabdus bovienii str. kraussei Quebec</name>
    <dbReference type="NCBI Taxonomy" id="1398203"/>
    <lineage>
        <taxon>Bacteria</taxon>
        <taxon>Pseudomonadati</taxon>
        <taxon>Pseudomonadota</taxon>
        <taxon>Gammaproteobacteria</taxon>
        <taxon>Enterobacterales</taxon>
        <taxon>Morganellaceae</taxon>
        <taxon>Xenorhabdus</taxon>
    </lineage>
</organism>
<evidence type="ECO:0000313" key="2">
    <source>
        <dbReference type="Proteomes" id="UP000028500"/>
    </source>
</evidence>
<accession>A0A077PH78</accession>
<reference evidence="1" key="1">
    <citation type="submission" date="2013-07" db="EMBL/GenBank/DDBJ databases">
        <title>Sub-species coevolution in mutualistic symbiosis.</title>
        <authorList>
            <person name="Murfin K."/>
            <person name="Klassen J."/>
            <person name="Lee M."/>
            <person name="Forst S."/>
            <person name="Stock P."/>
            <person name="Goodrich-Blair H."/>
        </authorList>
    </citation>
    <scope>NUCLEOTIDE SEQUENCE [LARGE SCALE GENOMIC DNA]</scope>
    <source>
        <strain evidence="1">Kraussei Quebec</strain>
    </source>
</reference>
<keyword evidence="2" id="KW-1185">Reference proteome</keyword>
<proteinExistence type="predicted"/>
<evidence type="ECO:0000313" key="1">
    <source>
        <dbReference type="EMBL" id="CDH20433.1"/>
    </source>
</evidence>
<dbReference type="EMBL" id="CBSY010000183">
    <property type="protein sequence ID" value="CDH20433.1"/>
    <property type="molecule type" value="Genomic_DNA"/>
</dbReference>
<comment type="caution">
    <text evidence="1">The sequence shown here is derived from an EMBL/GenBank/DDBJ whole genome shotgun (WGS) entry which is preliminary data.</text>
</comment>